<name>A0ABD3PBR7_9STRA</name>
<reference evidence="5 6" key="1">
    <citation type="journal article" date="2020" name="G3 (Bethesda)">
        <title>Improved Reference Genome for Cyclotella cryptica CCMP332, a Model for Cell Wall Morphogenesis, Salinity Adaptation, and Lipid Production in Diatoms (Bacillariophyta).</title>
        <authorList>
            <person name="Roberts W.R."/>
            <person name="Downey K.M."/>
            <person name="Ruck E.C."/>
            <person name="Traller J.C."/>
            <person name="Alverson A.J."/>
        </authorList>
    </citation>
    <scope>NUCLEOTIDE SEQUENCE [LARGE SCALE GENOMIC DNA]</scope>
    <source>
        <strain evidence="5 6">CCMP332</strain>
    </source>
</reference>
<evidence type="ECO:0000259" key="4">
    <source>
        <dbReference type="Pfam" id="PF01765"/>
    </source>
</evidence>
<evidence type="ECO:0000313" key="6">
    <source>
        <dbReference type="Proteomes" id="UP001516023"/>
    </source>
</evidence>
<gene>
    <name evidence="5" type="ORF">HJC23_007934</name>
</gene>
<dbReference type="InterPro" id="IPR002661">
    <property type="entry name" value="Ribosome_recyc_fac"/>
</dbReference>
<feature type="domain" description="Ribosome recycling factor" evidence="4">
    <location>
        <begin position="78"/>
        <end position="149"/>
    </location>
</feature>
<protein>
    <recommendedName>
        <fullName evidence="4">Ribosome recycling factor domain-containing protein</fullName>
    </recommendedName>
</protein>
<dbReference type="PANTHER" id="PTHR20982">
    <property type="entry name" value="RIBOSOME RECYCLING FACTOR"/>
    <property type="match status" value="1"/>
</dbReference>
<dbReference type="PANTHER" id="PTHR20982:SF3">
    <property type="entry name" value="MITOCHONDRIAL RIBOSOME RECYCLING FACTOR PSEUDO 1"/>
    <property type="match status" value="1"/>
</dbReference>
<accession>A0ABD3PBR7</accession>
<dbReference type="InterPro" id="IPR023584">
    <property type="entry name" value="Ribosome_recyc_fac_dom"/>
</dbReference>
<feature type="domain" description="Ribosome recycling factor" evidence="4">
    <location>
        <begin position="6"/>
        <end position="70"/>
    </location>
</feature>
<dbReference type="Proteomes" id="UP001516023">
    <property type="component" value="Unassembled WGS sequence"/>
</dbReference>
<dbReference type="SUPFAM" id="SSF55194">
    <property type="entry name" value="Ribosome recycling factor, RRF"/>
    <property type="match status" value="1"/>
</dbReference>
<organism evidence="5 6">
    <name type="scientific">Cyclotella cryptica</name>
    <dbReference type="NCBI Taxonomy" id="29204"/>
    <lineage>
        <taxon>Eukaryota</taxon>
        <taxon>Sar</taxon>
        <taxon>Stramenopiles</taxon>
        <taxon>Ochrophyta</taxon>
        <taxon>Bacillariophyta</taxon>
        <taxon>Coscinodiscophyceae</taxon>
        <taxon>Thalassiosirophycidae</taxon>
        <taxon>Stephanodiscales</taxon>
        <taxon>Stephanodiscaceae</taxon>
        <taxon>Cyclotella</taxon>
    </lineage>
</organism>
<dbReference type="Gene3D" id="1.10.132.20">
    <property type="entry name" value="Ribosome-recycling factor"/>
    <property type="match status" value="1"/>
</dbReference>
<dbReference type="GO" id="GO:0006412">
    <property type="term" value="P:translation"/>
    <property type="evidence" value="ECO:0007669"/>
    <property type="project" value="UniProtKB-KW"/>
</dbReference>
<keyword evidence="2" id="KW-0648">Protein biosynthesis</keyword>
<evidence type="ECO:0000256" key="1">
    <source>
        <dbReference type="ARBA" id="ARBA00005912"/>
    </source>
</evidence>
<sequence>MVSFGENLATTCTGRSNPFMLDCIEANYYGAMTPINQMASISVPSSQQLQISMFDKSSLNDTEKAIIYSGGRQEGSTEAMQLIGEEAKVAIQNIIQNIRQDGFDSIKKMEKAGDLRKDEALYGIDPIQKSTDKDDKMINETVSRKEKKVSTL</sequence>
<evidence type="ECO:0000256" key="2">
    <source>
        <dbReference type="ARBA" id="ARBA00022917"/>
    </source>
</evidence>
<keyword evidence="6" id="KW-1185">Reference proteome</keyword>
<dbReference type="InterPro" id="IPR036191">
    <property type="entry name" value="RRF_sf"/>
</dbReference>
<evidence type="ECO:0000256" key="3">
    <source>
        <dbReference type="SAM" id="MobiDB-lite"/>
    </source>
</evidence>
<dbReference type="AlphaFoldDB" id="A0ABD3PBR7"/>
<comment type="caution">
    <text evidence="5">The sequence shown here is derived from an EMBL/GenBank/DDBJ whole genome shotgun (WGS) entry which is preliminary data.</text>
</comment>
<comment type="similarity">
    <text evidence="1">Belongs to the RRF family.</text>
</comment>
<proteinExistence type="inferred from homology"/>
<feature type="region of interest" description="Disordered" evidence="3">
    <location>
        <begin position="126"/>
        <end position="152"/>
    </location>
</feature>
<dbReference type="EMBL" id="JABMIG020000224">
    <property type="protein sequence ID" value="KAL3785013.1"/>
    <property type="molecule type" value="Genomic_DNA"/>
</dbReference>
<feature type="compositionally biased region" description="Basic and acidic residues" evidence="3">
    <location>
        <begin position="130"/>
        <end position="144"/>
    </location>
</feature>
<dbReference type="Pfam" id="PF01765">
    <property type="entry name" value="RRF"/>
    <property type="match status" value="2"/>
</dbReference>
<evidence type="ECO:0000313" key="5">
    <source>
        <dbReference type="EMBL" id="KAL3785013.1"/>
    </source>
</evidence>
<dbReference type="Gene3D" id="3.30.1360.40">
    <property type="match status" value="1"/>
</dbReference>